<feature type="compositionally biased region" description="Basic and acidic residues" evidence="2">
    <location>
        <begin position="277"/>
        <end position="287"/>
    </location>
</feature>
<feature type="coiled-coil region" evidence="1">
    <location>
        <begin position="1089"/>
        <end position="1116"/>
    </location>
</feature>
<feature type="region of interest" description="Disordered" evidence="2">
    <location>
        <begin position="386"/>
        <end position="429"/>
    </location>
</feature>
<feature type="region of interest" description="Disordered" evidence="2">
    <location>
        <begin position="232"/>
        <end position="310"/>
    </location>
</feature>
<feature type="compositionally biased region" description="Low complexity" evidence="2">
    <location>
        <begin position="343"/>
        <end position="364"/>
    </location>
</feature>
<feature type="compositionally biased region" description="Polar residues" evidence="2">
    <location>
        <begin position="401"/>
        <end position="429"/>
    </location>
</feature>
<feature type="region of interest" description="Disordered" evidence="2">
    <location>
        <begin position="998"/>
        <end position="1026"/>
    </location>
</feature>
<evidence type="ECO:0000313" key="4">
    <source>
        <dbReference type="Proteomes" id="UP000770015"/>
    </source>
</evidence>
<evidence type="ECO:0000256" key="2">
    <source>
        <dbReference type="SAM" id="MobiDB-lite"/>
    </source>
</evidence>
<organism evidence="3 4">
    <name type="scientific">Plectosphaerella plurivora</name>
    <dbReference type="NCBI Taxonomy" id="936078"/>
    <lineage>
        <taxon>Eukaryota</taxon>
        <taxon>Fungi</taxon>
        <taxon>Dikarya</taxon>
        <taxon>Ascomycota</taxon>
        <taxon>Pezizomycotina</taxon>
        <taxon>Sordariomycetes</taxon>
        <taxon>Hypocreomycetidae</taxon>
        <taxon>Glomerellales</taxon>
        <taxon>Plectosphaerellaceae</taxon>
        <taxon>Plectosphaerella</taxon>
    </lineage>
</organism>
<feature type="compositionally biased region" description="Basic and acidic residues" evidence="2">
    <location>
        <begin position="23"/>
        <end position="34"/>
    </location>
</feature>
<feature type="compositionally biased region" description="Polar residues" evidence="2">
    <location>
        <begin position="135"/>
        <end position="158"/>
    </location>
</feature>
<keyword evidence="4" id="KW-1185">Reference proteome</keyword>
<comment type="caution">
    <text evidence="3">The sequence shown here is derived from an EMBL/GenBank/DDBJ whole genome shotgun (WGS) entry which is preliminary data.</text>
</comment>
<dbReference type="EMBL" id="JAGSXJ010000007">
    <property type="protein sequence ID" value="KAH6689555.1"/>
    <property type="molecule type" value="Genomic_DNA"/>
</dbReference>
<dbReference type="OrthoDB" id="1929172at2759"/>
<dbReference type="Proteomes" id="UP000770015">
    <property type="component" value="Unassembled WGS sequence"/>
</dbReference>
<feature type="compositionally biased region" description="Basic residues" evidence="2">
    <location>
        <begin position="87"/>
        <end position="96"/>
    </location>
</feature>
<feature type="region of interest" description="Disordered" evidence="2">
    <location>
        <begin position="639"/>
        <end position="659"/>
    </location>
</feature>
<feature type="region of interest" description="Disordered" evidence="2">
    <location>
        <begin position="680"/>
        <end position="699"/>
    </location>
</feature>
<protein>
    <recommendedName>
        <fullName evidence="5">Chromo domain-containing protein</fullName>
    </recommendedName>
</protein>
<feature type="compositionally biased region" description="Polar residues" evidence="2">
    <location>
        <begin position="998"/>
        <end position="1008"/>
    </location>
</feature>
<feature type="coiled-coil region" evidence="1">
    <location>
        <begin position="1204"/>
        <end position="1266"/>
    </location>
</feature>
<proteinExistence type="predicted"/>
<sequence>MSGDRDRDSASQASDDDDDDGWFEIHEVIAERSSRRNKKKKEYCVSWTPNPTTGETYEPTWVPRDDLTESAFDAWQHIKKEKGQKEKQKKARRKPRQSLAQRTGTSSERKEDEGTTDSSQPVIPADQRRRIYHQISPTPDLSISPVSKGTRPFSTSNSDLDEPDSVHAPATATARAIFAVEINKREDFDASQYWSVSDSQTTAELSQPISTLESEDAQIFLVNERIIPDSQEWDSAHHTQSQQQQIQRDELPQQQQPQNGEHQTPKDKQQQQSQPQNKERQTQKDKQPQQQPIEIPDSQEPSSLESQQTSAPISFLSLVVAEDTSCGPSLPSRQPDIILEPAVQTQSISSASGSSQAQAQVQTSERIRVRPSTLLAQFVSQQLSEFPASSSTESEPVASPLTIQPPSQTLSTPSQAFQTSPSAPTPSQAAQVILASSPLIEPPRPAISSQGGDSVIPDSVERASERSKVWPISPLEQRPRLSARSVLLSFLDETDQFLPSSPLPVANTMGDPSPNKQSARDLLRMALDPSLSGSMDMDNAPAQTDSETAGAIRTEIQSSIPDPLLNLELTATTATLEQPSIQINSPPRLTNDPILSAHTQPPTPSDVGIVHDPPSLINPLHLNSSDATGALGSFLGADNSAEPFPTTVSPSEISRSIEPDLPPLDLTADAMDIGLNDAELENALPGSPHSQDDDVDAEMTTEPSDFVVTLQLPANIKELYVDTYNHEKPVIEQFTALQLNGKFVEASLVAKVDELMDRLFRICDLPGTLSKDSILQLSAKDIAKHAMGTNSKLCFVGRVLDKLTTANKKKVLVVARSQELIGYLEAIVASIGDIAYSKTNFDDVRVNDAQADNETGSGLAVVLARADQHVKDLDEFDVVIAYDTSYPSSKVAAGLQTSDDYPADKKRPVVLTLVNTYTIEHFDLAIAKDINSLERQSAMLYALFTSRAYLLHFEDELTVEATASLFAEHILEQDLITLAESWRPQEVPQIFLEYFESSQHSQSGNDTANKPDADDQVEEGKSLTEGVANEVLVADSSVIPDAGTRKRKLEEDTEDEGSKRPRGPESPNTELENINEVVHSQVLSQPADFQGSKSELESYKALIASLESQLKEKVDTEAVMRKQITRMSTQIKSHDKSTNTIQRRLMEALLERATALDTAKKAEEQAQAMAADLQKSADNYVALESKYNSLMDAHGSEDKTFALLTSTEKKLGEAEAKISSLEQKLKSKDSELEYVRDTFQTERQASSQTMRENEELRTQVTKLRAEQSANRVKIQQINATNNTTELARLVTEAQIIARDREMELDRVKEELRLVKNGRRETRGASVPRSPRMGMMSPRTGRGGVVATGPGASRGTSPAHGGIDGQTGAPPSVPGAQFFIPPSSNGRYNHLRDFV</sequence>
<keyword evidence="1" id="KW-0175">Coiled coil</keyword>
<accession>A0A9P9ACH9</accession>
<gene>
    <name evidence="3" type="ORF">F5X68DRAFT_203907</name>
</gene>
<evidence type="ECO:0000313" key="3">
    <source>
        <dbReference type="EMBL" id="KAH6689555.1"/>
    </source>
</evidence>
<feature type="compositionally biased region" description="Basic and acidic residues" evidence="2">
    <location>
        <begin position="1009"/>
        <end position="1022"/>
    </location>
</feature>
<feature type="region of interest" description="Disordered" evidence="2">
    <location>
        <begin position="1"/>
        <end position="168"/>
    </location>
</feature>
<feature type="region of interest" description="Disordered" evidence="2">
    <location>
        <begin position="322"/>
        <end position="365"/>
    </location>
</feature>
<evidence type="ECO:0008006" key="5">
    <source>
        <dbReference type="Google" id="ProtNLM"/>
    </source>
</evidence>
<feature type="region of interest" description="Disordered" evidence="2">
    <location>
        <begin position="1042"/>
        <end position="1070"/>
    </location>
</feature>
<dbReference type="Gene3D" id="2.40.50.40">
    <property type="match status" value="1"/>
</dbReference>
<feature type="compositionally biased region" description="Basic and acidic residues" evidence="2">
    <location>
        <begin position="76"/>
        <end position="86"/>
    </location>
</feature>
<name>A0A9P9ACH9_9PEZI</name>
<feature type="compositionally biased region" description="Low complexity" evidence="2">
    <location>
        <begin position="288"/>
        <end position="301"/>
    </location>
</feature>
<reference evidence="3" key="1">
    <citation type="journal article" date="2021" name="Nat. Commun.">
        <title>Genetic determinants of endophytism in the Arabidopsis root mycobiome.</title>
        <authorList>
            <person name="Mesny F."/>
            <person name="Miyauchi S."/>
            <person name="Thiergart T."/>
            <person name="Pickel B."/>
            <person name="Atanasova L."/>
            <person name="Karlsson M."/>
            <person name="Huettel B."/>
            <person name="Barry K.W."/>
            <person name="Haridas S."/>
            <person name="Chen C."/>
            <person name="Bauer D."/>
            <person name="Andreopoulos W."/>
            <person name="Pangilinan J."/>
            <person name="LaButti K."/>
            <person name="Riley R."/>
            <person name="Lipzen A."/>
            <person name="Clum A."/>
            <person name="Drula E."/>
            <person name="Henrissat B."/>
            <person name="Kohler A."/>
            <person name="Grigoriev I.V."/>
            <person name="Martin F.M."/>
            <person name="Hacquard S."/>
        </authorList>
    </citation>
    <scope>NUCLEOTIDE SEQUENCE</scope>
    <source>
        <strain evidence="3">MPI-SDFR-AT-0117</strain>
    </source>
</reference>
<feature type="coiled-coil region" evidence="1">
    <location>
        <begin position="1145"/>
        <end position="1179"/>
    </location>
</feature>
<feature type="compositionally biased region" description="Low complexity" evidence="2">
    <location>
        <begin position="240"/>
        <end position="262"/>
    </location>
</feature>
<evidence type="ECO:0000256" key="1">
    <source>
        <dbReference type="SAM" id="Coils"/>
    </source>
</evidence>
<feature type="region of interest" description="Disordered" evidence="2">
    <location>
        <begin position="1318"/>
        <end position="1383"/>
    </location>
</feature>